<dbReference type="Pfam" id="PF07690">
    <property type="entry name" value="MFS_1"/>
    <property type="match status" value="1"/>
</dbReference>
<comment type="similarity">
    <text evidence="2">Belongs to the major facilitator superfamily. Metabolite:H+ Symporter (MHS) family (TC 2.A.1.6) family.</text>
</comment>
<evidence type="ECO:0000313" key="14">
    <source>
        <dbReference type="Proteomes" id="UP000004691"/>
    </source>
</evidence>
<dbReference type="PANTHER" id="PTHR43045">
    <property type="entry name" value="SHIKIMATE TRANSPORTER"/>
    <property type="match status" value="1"/>
</dbReference>
<feature type="transmembrane region" description="Helical" evidence="11">
    <location>
        <begin position="191"/>
        <end position="210"/>
    </location>
</feature>
<dbReference type="GO" id="GO:0015293">
    <property type="term" value="F:symporter activity"/>
    <property type="evidence" value="ECO:0007669"/>
    <property type="project" value="UniProtKB-KW"/>
</dbReference>
<dbReference type="OrthoDB" id="9066401at2"/>
<evidence type="ECO:0000259" key="12">
    <source>
        <dbReference type="PROSITE" id="PS50850"/>
    </source>
</evidence>
<reference evidence="13 14" key="1">
    <citation type="submission" date="2012-01" db="EMBL/GenBank/DDBJ databases">
        <title>Improved High-Quality Draft sequence of Saccharomonospora xinjiangensis XJ-54.</title>
        <authorList>
            <consortium name="US DOE Joint Genome Institute"/>
            <person name="Lucas S."/>
            <person name="Han J."/>
            <person name="Lapidus A."/>
            <person name="Cheng J.-F."/>
            <person name="Goodwin L."/>
            <person name="Pitluck S."/>
            <person name="Peters L."/>
            <person name="Mikhailova N."/>
            <person name="Teshima H."/>
            <person name="Detter J.C."/>
            <person name="Han C."/>
            <person name="Tapia R."/>
            <person name="Land M."/>
            <person name="Hauser L."/>
            <person name="Kyrpides N."/>
            <person name="Ivanova N."/>
            <person name="Pagani I."/>
            <person name="Brambilla E.-M."/>
            <person name="Klenk H.-P."/>
            <person name="Woyke T."/>
        </authorList>
    </citation>
    <scope>NUCLEOTIDE SEQUENCE [LARGE SCALE GENOMIC DNA]</scope>
    <source>
        <strain evidence="13 14">XJ-54</strain>
    </source>
</reference>
<keyword evidence="14" id="KW-1185">Reference proteome</keyword>
<evidence type="ECO:0000256" key="7">
    <source>
        <dbReference type="ARBA" id="ARBA00022989"/>
    </source>
</evidence>
<dbReference type="SUPFAM" id="SSF103473">
    <property type="entry name" value="MFS general substrate transporter"/>
    <property type="match status" value="1"/>
</dbReference>
<dbReference type="HOGENOM" id="CLU_001265_39_5_11"/>
<dbReference type="PROSITE" id="PS00217">
    <property type="entry name" value="SUGAR_TRANSPORT_2"/>
    <property type="match status" value="1"/>
</dbReference>
<keyword evidence="5 11" id="KW-0812">Transmembrane</keyword>
<keyword evidence="4" id="KW-1003">Cell membrane</keyword>
<keyword evidence="6" id="KW-0769">Symport</keyword>
<dbReference type="PROSITE" id="PS50850">
    <property type="entry name" value="MFS"/>
    <property type="match status" value="1"/>
</dbReference>
<dbReference type="STRING" id="882086.SacxiDRAFT_2813"/>
<gene>
    <name evidence="13" type="ORF">SacxiDRAFT_2813</name>
</gene>
<feature type="transmembrane region" description="Helical" evidence="11">
    <location>
        <begin position="53"/>
        <end position="76"/>
    </location>
</feature>
<name>I0V4H8_9PSEU</name>
<dbReference type="InterPro" id="IPR005829">
    <property type="entry name" value="Sugar_transporter_CS"/>
</dbReference>
<evidence type="ECO:0000256" key="10">
    <source>
        <dbReference type="ARBA" id="ARBA00039918"/>
    </source>
</evidence>
<feature type="transmembrane region" description="Helical" evidence="11">
    <location>
        <begin position="155"/>
        <end position="179"/>
    </location>
</feature>
<keyword evidence="7 11" id="KW-1133">Transmembrane helix</keyword>
<keyword evidence="8 11" id="KW-0472">Membrane</keyword>
<evidence type="ECO:0000256" key="8">
    <source>
        <dbReference type="ARBA" id="ARBA00023136"/>
    </source>
</evidence>
<feature type="transmembrane region" description="Helical" evidence="11">
    <location>
        <begin position="397"/>
        <end position="418"/>
    </location>
</feature>
<feature type="transmembrane region" description="Helical" evidence="11">
    <location>
        <begin position="115"/>
        <end position="143"/>
    </location>
</feature>
<dbReference type="InterPro" id="IPR011701">
    <property type="entry name" value="MFS"/>
</dbReference>
<comment type="function">
    <text evidence="9">May be a proton symporter involved in the uptake of osmolytes such as proline and glycine betaine.</text>
</comment>
<sequence length="439" mass="46432">MEQGNEARHAAMRRNVIASLVGNALEWYDFFIYGLAAALVFNKLFFPGADPLVGTLLAFASFGVGFIARPLGGLVFGHFGDRLGRRNVLALTLILMGAATFLIGILPTYDTIGAWAPVLLVALRLLQGFAGGGEYGGAVLIAVEQAPPHRRGIFGAWPMAGVPLGLLLANAAFLAVASFDQVTFLSWGWRVPFLLSALLVIVGLFVRLRLHETKDFMAAKASGKRSKLPALEVIRAYPRQTFAGIGLSLGYNTFAYIVISFVVFYVTTGLGLSRSVVLIATVIGTTLKIGTTIAFGALSDRVGRRPVIAGGALFLVVYSVPLFKLLETGNTTVIVLAIALVWAGAGAYWAPMGTYIAEIVGTHVRYSGLSISYQLGAVLGGGISPTLATALYSRWGITSVGIYMAIAAGIGLLCVFLVRVTGDQAKDRSPISSPVAVEN</sequence>
<feature type="transmembrane region" description="Helical" evidence="11">
    <location>
        <begin position="242"/>
        <end position="266"/>
    </location>
</feature>
<dbReference type="InterPro" id="IPR020846">
    <property type="entry name" value="MFS_dom"/>
</dbReference>
<evidence type="ECO:0000256" key="4">
    <source>
        <dbReference type="ARBA" id="ARBA00022475"/>
    </source>
</evidence>
<dbReference type="Gene3D" id="1.20.1250.20">
    <property type="entry name" value="MFS general substrate transporter like domains"/>
    <property type="match status" value="2"/>
</dbReference>
<feature type="transmembrane region" description="Helical" evidence="11">
    <location>
        <begin position="88"/>
        <end position="109"/>
    </location>
</feature>
<feature type="transmembrane region" description="Helical" evidence="11">
    <location>
        <begin position="371"/>
        <end position="391"/>
    </location>
</feature>
<evidence type="ECO:0000256" key="5">
    <source>
        <dbReference type="ARBA" id="ARBA00022692"/>
    </source>
</evidence>
<evidence type="ECO:0000256" key="9">
    <source>
        <dbReference type="ARBA" id="ARBA00037295"/>
    </source>
</evidence>
<dbReference type="RefSeq" id="WP_006239176.1">
    <property type="nucleotide sequence ID" value="NZ_JH636049.1"/>
</dbReference>
<evidence type="ECO:0000256" key="2">
    <source>
        <dbReference type="ARBA" id="ARBA00008240"/>
    </source>
</evidence>
<dbReference type="eggNOG" id="COG0477">
    <property type="taxonomic scope" value="Bacteria"/>
</dbReference>
<feature type="domain" description="Major facilitator superfamily (MFS) profile" evidence="12">
    <location>
        <begin position="15"/>
        <end position="423"/>
    </location>
</feature>
<dbReference type="EMBL" id="JH636049">
    <property type="protein sequence ID" value="EID55031.1"/>
    <property type="molecule type" value="Genomic_DNA"/>
</dbReference>
<proteinExistence type="inferred from homology"/>
<keyword evidence="3" id="KW-0813">Transport</keyword>
<organism evidence="13 14">
    <name type="scientific">Saccharomonospora xinjiangensis XJ-54</name>
    <dbReference type="NCBI Taxonomy" id="882086"/>
    <lineage>
        <taxon>Bacteria</taxon>
        <taxon>Bacillati</taxon>
        <taxon>Actinomycetota</taxon>
        <taxon>Actinomycetes</taxon>
        <taxon>Pseudonocardiales</taxon>
        <taxon>Pseudonocardiaceae</taxon>
        <taxon>Saccharomonospora</taxon>
    </lineage>
</organism>
<feature type="transmembrane region" description="Helical" evidence="11">
    <location>
        <begin position="332"/>
        <end position="350"/>
    </location>
</feature>
<dbReference type="InterPro" id="IPR005828">
    <property type="entry name" value="MFS_sugar_transport-like"/>
</dbReference>
<dbReference type="AlphaFoldDB" id="I0V4H8"/>
<feature type="transmembrane region" description="Helical" evidence="11">
    <location>
        <begin position="307"/>
        <end position="326"/>
    </location>
</feature>
<evidence type="ECO:0000256" key="1">
    <source>
        <dbReference type="ARBA" id="ARBA00004651"/>
    </source>
</evidence>
<evidence type="ECO:0000256" key="6">
    <source>
        <dbReference type="ARBA" id="ARBA00022847"/>
    </source>
</evidence>
<protein>
    <recommendedName>
        <fullName evidence="10">Putative proline/betaine transporter</fullName>
    </recommendedName>
</protein>
<accession>I0V4H8</accession>
<dbReference type="FunFam" id="1.20.1250.20:FF:000001">
    <property type="entry name" value="Dicarboxylate MFS transporter"/>
    <property type="match status" value="1"/>
</dbReference>
<evidence type="ECO:0000256" key="11">
    <source>
        <dbReference type="SAM" id="Phobius"/>
    </source>
</evidence>
<dbReference type="CDD" id="cd17369">
    <property type="entry name" value="MFS_ShiA_like"/>
    <property type="match status" value="1"/>
</dbReference>
<feature type="transmembrane region" description="Helical" evidence="11">
    <location>
        <begin position="20"/>
        <end position="41"/>
    </location>
</feature>
<evidence type="ECO:0000256" key="3">
    <source>
        <dbReference type="ARBA" id="ARBA00022448"/>
    </source>
</evidence>
<dbReference type="Proteomes" id="UP000004691">
    <property type="component" value="Unassembled WGS sequence"/>
</dbReference>
<comment type="subcellular location">
    <subcellularLocation>
        <location evidence="1">Cell membrane</location>
        <topology evidence="1">Multi-pass membrane protein</topology>
    </subcellularLocation>
</comment>
<dbReference type="InterPro" id="IPR036259">
    <property type="entry name" value="MFS_trans_sf"/>
</dbReference>
<dbReference type="Pfam" id="PF00083">
    <property type="entry name" value="Sugar_tr"/>
    <property type="match status" value="1"/>
</dbReference>
<dbReference type="GO" id="GO:0005886">
    <property type="term" value="C:plasma membrane"/>
    <property type="evidence" value="ECO:0007669"/>
    <property type="project" value="UniProtKB-SubCell"/>
</dbReference>
<evidence type="ECO:0000313" key="13">
    <source>
        <dbReference type="EMBL" id="EID55031.1"/>
    </source>
</evidence>
<feature type="transmembrane region" description="Helical" evidence="11">
    <location>
        <begin position="272"/>
        <end position="295"/>
    </location>
</feature>
<dbReference type="PANTHER" id="PTHR43045:SF1">
    <property type="entry name" value="SHIKIMATE TRANSPORTER"/>
    <property type="match status" value="1"/>
</dbReference>